<evidence type="ECO:0000313" key="4">
    <source>
        <dbReference type="EMBL" id="RFU33588.1"/>
    </source>
</evidence>
<keyword evidence="5" id="KW-1185">Reference proteome</keyword>
<feature type="non-terminal residue" evidence="4">
    <location>
        <position position="1"/>
    </location>
</feature>
<accession>A0A3E2HJK4</accession>
<feature type="domain" description="YAG7-like dimerisation" evidence="3">
    <location>
        <begin position="179"/>
        <end position="262"/>
    </location>
</feature>
<sequence length="469" mass="49649">MATSAVQNPAVKSELKSAKKKKAKNAAPETSTPASPAVETATSTNGATESSNGDGGYESPYIKELYKSIRNVNKKISNASKVDNVIAENPGQTLDDLVAARKINADQKAQILKIPLLKATLAQLEEQITQYKKFDQEYKAKAQAEKAEYEKIINDRSVKELEEAVAAAKAEAAANAAKIQQRDLLLVSQFLRLAAVRRGDEEADANLDENKALEGLLARVYTGDDSAVASMLKLIQGSDEQTASVTGEILTTTYAEIKALSLAQAPPIYESVVENTEDTLVAEESYPVETDPTVAHAGLTEIEVRPSSTVNGAQEPGRAQSPVPQNSGIGDGANAAAEANWDNNNDMSASQEGWVEIPRDAAETETGVTATPAAHGNTQSWADDQPELSVQHTSSPPANPNDGFHEVQRSRGGRDRGDGQFRGGRGGRGGDGYRGRGGYRGDGNGHRGRGGRGGSRGGGANRGRRPDDA</sequence>
<keyword evidence="1" id="KW-0175">Coiled coil</keyword>
<feature type="compositionally biased region" description="Basic and acidic residues" evidence="2">
    <location>
        <begin position="403"/>
        <end position="419"/>
    </location>
</feature>
<dbReference type="EMBL" id="NCSJ02000033">
    <property type="protein sequence ID" value="RFU33588.1"/>
    <property type="molecule type" value="Genomic_DNA"/>
</dbReference>
<name>A0A3E2HJK4_SCYLI</name>
<dbReference type="Pfam" id="PF26434">
    <property type="entry name" value="YAG7_C"/>
    <property type="match status" value="1"/>
</dbReference>
<reference evidence="4 5" key="1">
    <citation type="submission" date="2018-05" db="EMBL/GenBank/DDBJ databases">
        <title>Draft genome sequence of Scytalidium lignicola DSM 105466, a ubiquitous saprotrophic fungus.</title>
        <authorList>
            <person name="Buettner E."/>
            <person name="Gebauer A.M."/>
            <person name="Hofrichter M."/>
            <person name="Liers C."/>
            <person name="Kellner H."/>
        </authorList>
    </citation>
    <scope>NUCLEOTIDE SEQUENCE [LARGE SCALE GENOMIC DNA]</scope>
    <source>
        <strain evidence="4 5">DSM 105466</strain>
    </source>
</reference>
<protein>
    <recommendedName>
        <fullName evidence="3">YAG7-like dimerisation domain-containing protein</fullName>
    </recommendedName>
</protein>
<feature type="coiled-coil region" evidence="1">
    <location>
        <begin position="121"/>
        <end position="178"/>
    </location>
</feature>
<proteinExistence type="predicted"/>
<comment type="caution">
    <text evidence="4">The sequence shown here is derived from an EMBL/GenBank/DDBJ whole genome shotgun (WGS) entry which is preliminary data.</text>
</comment>
<feature type="non-terminal residue" evidence="4">
    <location>
        <position position="469"/>
    </location>
</feature>
<dbReference type="InterPro" id="IPR058602">
    <property type="entry name" value="YAG7_dimerisation_dom"/>
</dbReference>
<evidence type="ECO:0000256" key="2">
    <source>
        <dbReference type="SAM" id="MobiDB-lite"/>
    </source>
</evidence>
<feature type="region of interest" description="Disordered" evidence="2">
    <location>
        <begin position="365"/>
        <end position="469"/>
    </location>
</feature>
<dbReference type="AlphaFoldDB" id="A0A3E2HJK4"/>
<dbReference type="OrthoDB" id="5399559at2759"/>
<organism evidence="4 5">
    <name type="scientific">Scytalidium lignicola</name>
    <name type="common">Hyphomycete</name>
    <dbReference type="NCBI Taxonomy" id="5539"/>
    <lineage>
        <taxon>Eukaryota</taxon>
        <taxon>Fungi</taxon>
        <taxon>Dikarya</taxon>
        <taxon>Ascomycota</taxon>
        <taxon>Pezizomycotina</taxon>
        <taxon>Leotiomycetes</taxon>
        <taxon>Leotiomycetes incertae sedis</taxon>
        <taxon>Scytalidium</taxon>
    </lineage>
</organism>
<feature type="compositionally biased region" description="Gly residues" evidence="2">
    <location>
        <begin position="420"/>
        <end position="442"/>
    </location>
</feature>
<evidence type="ECO:0000259" key="3">
    <source>
        <dbReference type="Pfam" id="PF26434"/>
    </source>
</evidence>
<dbReference type="Proteomes" id="UP000258309">
    <property type="component" value="Unassembled WGS sequence"/>
</dbReference>
<feature type="compositionally biased region" description="Low complexity" evidence="2">
    <location>
        <begin position="332"/>
        <end position="346"/>
    </location>
</feature>
<feature type="region of interest" description="Disordered" evidence="2">
    <location>
        <begin position="1"/>
        <end position="58"/>
    </location>
</feature>
<feature type="compositionally biased region" description="Polar residues" evidence="2">
    <location>
        <begin position="376"/>
        <end position="396"/>
    </location>
</feature>
<gene>
    <name evidence="4" type="ORF">B7463_g2749</name>
</gene>
<feature type="compositionally biased region" description="Polar residues" evidence="2">
    <location>
        <begin position="40"/>
        <end position="52"/>
    </location>
</feature>
<dbReference type="OMA" id="EEAWVDD"/>
<feature type="region of interest" description="Disordered" evidence="2">
    <location>
        <begin position="306"/>
        <end position="348"/>
    </location>
</feature>
<feature type="compositionally biased region" description="Gly residues" evidence="2">
    <location>
        <begin position="451"/>
        <end position="461"/>
    </location>
</feature>
<evidence type="ECO:0000256" key="1">
    <source>
        <dbReference type="SAM" id="Coils"/>
    </source>
</evidence>
<feature type="compositionally biased region" description="Low complexity" evidence="2">
    <location>
        <begin position="25"/>
        <end position="37"/>
    </location>
</feature>
<evidence type="ECO:0000313" key="5">
    <source>
        <dbReference type="Proteomes" id="UP000258309"/>
    </source>
</evidence>
<dbReference type="STRING" id="5539.A0A3E2HJK4"/>